<keyword evidence="3" id="KW-0645">Protease</keyword>
<proteinExistence type="inferred from homology"/>
<dbReference type="PANTHER" id="PTHR11733">
    <property type="entry name" value="ZINC METALLOPROTEASE FAMILY M13 NEPRILYSIN-RELATED"/>
    <property type="match status" value="1"/>
</dbReference>
<dbReference type="InterPro" id="IPR018497">
    <property type="entry name" value="Peptidase_M13_C"/>
</dbReference>
<evidence type="ECO:0000313" key="10">
    <source>
        <dbReference type="EMBL" id="CAD7222663.1"/>
    </source>
</evidence>
<keyword evidence="9" id="KW-1133">Transmembrane helix</keyword>
<comment type="cofactor">
    <cofactor evidence="1">
        <name>Zn(2+)</name>
        <dbReference type="ChEBI" id="CHEBI:29105"/>
    </cofactor>
</comment>
<evidence type="ECO:0000256" key="7">
    <source>
        <dbReference type="ARBA" id="ARBA00023049"/>
    </source>
</evidence>
<dbReference type="InterPro" id="IPR008753">
    <property type="entry name" value="Peptidase_M13_N"/>
</dbReference>
<dbReference type="EMBL" id="OB660089">
    <property type="protein sequence ID" value="CAD7222663.1"/>
    <property type="molecule type" value="Genomic_DNA"/>
</dbReference>
<feature type="region of interest" description="Disordered" evidence="8">
    <location>
        <begin position="176"/>
        <end position="200"/>
    </location>
</feature>
<accession>A0A7R8W0Y2</accession>
<feature type="compositionally biased region" description="Polar residues" evidence="8">
    <location>
        <begin position="181"/>
        <end position="200"/>
    </location>
</feature>
<evidence type="ECO:0000256" key="6">
    <source>
        <dbReference type="ARBA" id="ARBA00022833"/>
    </source>
</evidence>
<dbReference type="PRINTS" id="PR00786">
    <property type="entry name" value="NEPRILYSIN"/>
</dbReference>
<evidence type="ECO:0000256" key="2">
    <source>
        <dbReference type="ARBA" id="ARBA00007357"/>
    </source>
</evidence>
<dbReference type="Gene3D" id="3.40.390.10">
    <property type="entry name" value="Collagenase (Catalytic Domain)"/>
    <property type="match status" value="2"/>
</dbReference>
<evidence type="ECO:0000256" key="5">
    <source>
        <dbReference type="ARBA" id="ARBA00022801"/>
    </source>
</evidence>
<dbReference type="Gene3D" id="1.10.1380.10">
    <property type="entry name" value="Neutral endopeptidase , domain2"/>
    <property type="match status" value="1"/>
</dbReference>
<dbReference type="Pfam" id="PF01431">
    <property type="entry name" value="Peptidase_M13"/>
    <property type="match status" value="3"/>
</dbReference>
<evidence type="ECO:0000256" key="3">
    <source>
        <dbReference type="ARBA" id="ARBA00022670"/>
    </source>
</evidence>
<dbReference type="InterPro" id="IPR042089">
    <property type="entry name" value="Peptidase_M13_dom_2"/>
</dbReference>
<evidence type="ECO:0000256" key="9">
    <source>
        <dbReference type="SAM" id="Phobius"/>
    </source>
</evidence>
<evidence type="ECO:0000256" key="4">
    <source>
        <dbReference type="ARBA" id="ARBA00022723"/>
    </source>
</evidence>
<feature type="transmembrane region" description="Helical" evidence="9">
    <location>
        <begin position="212"/>
        <end position="237"/>
    </location>
</feature>
<keyword evidence="9" id="KW-0472">Membrane</keyword>
<evidence type="ECO:0000256" key="8">
    <source>
        <dbReference type="SAM" id="MobiDB-lite"/>
    </source>
</evidence>
<dbReference type="GO" id="GO:0046872">
    <property type="term" value="F:metal ion binding"/>
    <property type="evidence" value="ECO:0007669"/>
    <property type="project" value="UniProtKB-KW"/>
</dbReference>
<organism evidence="10">
    <name type="scientific">Cyprideis torosa</name>
    <dbReference type="NCBI Taxonomy" id="163714"/>
    <lineage>
        <taxon>Eukaryota</taxon>
        <taxon>Metazoa</taxon>
        <taxon>Ecdysozoa</taxon>
        <taxon>Arthropoda</taxon>
        <taxon>Crustacea</taxon>
        <taxon>Oligostraca</taxon>
        <taxon>Ostracoda</taxon>
        <taxon>Podocopa</taxon>
        <taxon>Podocopida</taxon>
        <taxon>Cytherocopina</taxon>
        <taxon>Cytheroidea</taxon>
        <taxon>Cytherideidae</taxon>
        <taxon>Cyprideis</taxon>
    </lineage>
</organism>
<dbReference type="InterPro" id="IPR024079">
    <property type="entry name" value="MetalloPept_cat_dom_sf"/>
</dbReference>
<dbReference type="GO" id="GO:0016485">
    <property type="term" value="P:protein processing"/>
    <property type="evidence" value="ECO:0007669"/>
    <property type="project" value="TreeGrafter"/>
</dbReference>
<dbReference type="OrthoDB" id="6475849at2759"/>
<dbReference type="AlphaFoldDB" id="A0A7R8W0Y2"/>
<keyword evidence="6" id="KW-0862">Zinc</keyword>
<dbReference type="PROSITE" id="PS51885">
    <property type="entry name" value="NEPRILYSIN"/>
    <property type="match status" value="1"/>
</dbReference>
<dbReference type="Pfam" id="PF05649">
    <property type="entry name" value="Peptidase_M13_N"/>
    <property type="match status" value="1"/>
</dbReference>
<reference evidence="10" key="1">
    <citation type="submission" date="2020-11" db="EMBL/GenBank/DDBJ databases">
        <authorList>
            <person name="Tran Van P."/>
        </authorList>
    </citation>
    <scope>NUCLEOTIDE SEQUENCE</scope>
</reference>
<comment type="similarity">
    <text evidence="2">Belongs to the peptidase M13 family.</text>
</comment>
<keyword evidence="4" id="KW-0479">Metal-binding</keyword>
<name>A0A7R8W0Y2_9CRUS</name>
<feature type="region of interest" description="Disordered" evidence="8">
    <location>
        <begin position="16"/>
        <end position="41"/>
    </location>
</feature>
<dbReference type="SUPFAM" id="SSF55486">
    <property type="entry name" value="Metalloproteases ('zincins'), catalytic domain"/>
    <property type="match status" value="2"/>
</dbReference>
<protein>
    <submittedName>
        <fullName evidence="10">Uncharacterized protein</fullName>
    </submittedName>
</protein>
<keyword evidence="7" id="KW-0482">Metalloprotease</keyword>
<keyword evidence="9" id="KW-0812">Transmembrane</keyword>
<dbReference type="GO" id="GO:0005886">
    <property type="term" value="C:plasma membrane"/>
    <property type="evidence" value="ECO:0007669"/>
    <property type="project" value="TreeGrafter"/>
</dbReference>
<keyword evidence="5" id="KW-0378">Hydrolase</keyword>
<feature type="non-terminal residue" evidence="10">
    <location>
        <position position="1"/>
    </location>
</feature>
<dbReference type="CDD" id="cd08662">
    <property type="entry name" value="M13"/>
    <property type="match status" value="1"/>
</dbReference>
<dbReference type="GO" id="GO:0004222">
    <property type="term" value="F:metalloendopeptidase activity"/>
    <property type="evidence" value="ECO:0007669"/>
    <property type="project" value="InterPro"/>
</dbReference>
<gene>
    <name evidence="10" type="ORF">CTOB1V02_LOCUS665</name>
</gene>
<dbReference type="PANTHER" id="PTHR11733:SF167">
    <property type="entry name" value="FI17812P1-RELATED"/>
    <property type="match status" value="1"/>
</dbReference>
<dbReference type="InterPro" id="IPR000718">
    <property type="entry name" value="Peptidase_M13"/>
</dbReference>
<sequence length="1023" mass="116491">HVNTVVEGAANSVRSLSPARRLGSQGTDSGPASPGPRGKRFNRGVRLMWDLGKQLGVLDKWNPWSKQIPFMTFQSHPLHWIKLDAAFYEVENFGTKLSQVVQQHRALNMSLDGSACSIVQEPILIEAYVGLSSVIHNANQLGFYKCRVIIQVFVVFDGLLSSIVAKSETSVCLVAPPPKNTPQTPSTSGGVQNPNLNLDNDPSGRMVSEEKLLCAGTIFCLFLVGVLMIMLALYPAWSRHADDRKGCDVHQNYWDILNKINREGNNKDTLCLTPECVSIAANVLQSLDTSVSPCDDFYHYACGGWLKRNPLPFQKEDWSKFREVLRQNEVVLKNALESPTKELVSTAEMKAQMYYHSCLDPNNVIEDRGHLPMQQLITSLGGWNISGLSFNPKTWDFQRTIENVHNYYNLMSLFHWEVGEDEKHPSKHIIKVDQLELPFPREYYMNSTEDHGHVLDALHRYMTTDAMLMGGKEAEAMKQMKDVLDFELQLAEITIPKDKRRDDEKEYHKMTIEELQTMAPFLNWTRYFNVAFVRFKVHPLTERDQVVVYAPEYLKALSTLLQQFLSTDDGKILMANYLMWHALRGMEPAMPEAFREAGRTMNSAVFGGTGVQERWRDCVSETIGAMGYATGSMFVRHSFPPNAKVAVQQMIDDIRGAFITNLDKLNWMDSETRKLARKKAEKITDMIGYPDLVLDPNALNERYRYVKVVQENYFQNNIELMQQFLREHLENFEKPVDKTKWAMPPSTVNAYYTPTKNQMVIPAGILQDPFYSIHRPITLNYGGIGIVLGHELTHAFDDQGEGQTFTAKFLELDNYNPALRSFAFLFIPGREYDENGELNQWWRNSTIRQFQKMAQCFVNQYSNYEISPRNHLNGILTLGKETMPFSVISLAWIMYLKRIYGTAKRDDEGLSFAFCAAGENLADNGGLRAAYNAWKKRAKETEGEDIRLPGINLTDGQLFFVGFAQVWCTASTPLTMHYQVLGDPHSPGQFRVNGPVSNSIEFAKEFNCPDNSRMNPSHKCLLW</sequence>
<evidence type="ECO:0000256" key="1">
    <source>
        <dbReference type="ARBA" id="ARBA00001947"/>
    </source>
</evidence>